<dbReference type="InterPro" id="IPR029052">
    <property type="entry name" value="Metallo-depent_PP-like"/>
</dbReference>
<dbReference type="SUPFAM" id="SSF49899">
    <property type="entry name" value="Concanavalin A-like lectins/glucanases"/>
    <property type="match status" value="1"/>
</dbReference>
<dbReference type="SUPFAM" id="SSF52317">
    <property type="entry name" value="Class I glutamine amidotransferase-like"/>
    <property type="match status" value="1"/>
</dbReference>
<sequence length="1154" mass="126275">MKFPLIPSFIISSAICLGSSAEAALVAHYTFDDNYNDASGNDHHASLSGGTGSIVTDNERGLVFSPEDASYLDLEATTPIPHFPANASITLMAWVKQTAAQVSNYSYILELGQNGDSPIASLGIMPDGKFVTYSETSQPGGNLDQVNSYSDNAVETAGTWASWHHLAAVYDRSTDVVTLYVDGAVAGTNSIELLDDSYPFNWTQARIGGDMDGTPHFRGMIDDVRIYDEALTQAQIQAMNPIRFLVDFGLSNEIASNPDTNGHHWNNFAAASGTAPTSDTLTTVTNRSGTLASGVEIAMTDGFFRASTNTNGAEAIYVPEATGDFYYLQKGSDESASLLISGLDASGATVYDFKFLATTNRLAPQSFITDYTATGLEATSVSLQAVGNVNNVASINGVQPNANGEIEVHIGINADSTTYGALNLMEVIGRDPSALATPDPQIPATAELTPDPGAGPNTENPEGLTAYVWEDADPYSGRTGAAELLRRAGFHVKILPLDQAPYDDTVNPSEDVDLIFFGSFISENEDYASYMSQYADDLYNFVDRGGLLVQMAQADQTEPVPPFFPTTQNASRVDDDFAQARVLSPDHPLMSNVPVSGNPANVEFVNGIGGSYEDNVVWESFYTFFGFEVILAGDADARYPALMEGAYGQGRILLAAMGNDKILRNDIDIAPESLAVFNEPFFDNLYQHCKDVRDVTAPALEITPQPGNSEIANGAWTLVLLPDTQVYSQNYPGVFSAQTSWIRQHARTRNIRYVLHLGDIVNNNSIPEWESARESMGMLDGVVPYAIVTGNHDYGPSGNAATRDTYMNSYFVQSDYNEWTTFGGAMEQDKMDNTYHLFEAGGVEWIIFALEWGPRDSTLEWARSIYDLYPNRKGILITHAFVNNNDLRYDITDTSNPQSYNPHYYSTPGGVNDGQEIWDKFIKEYNFAWVFNGHVLGDGTGYRVDNNLAGSEVHQMLVNYQMRNLGGEAYMRILEFQPDGETVKLSSYSPLYDNYLTAADQNFDVNLPLGAQDLDEDGVLDYYDADFDNDSDGLNNYQEFILLGTHSDMADSDGDGLNDLDELTIGSNPLASDRSIVDLVQNNPTLFGLYTNDMILDLNPADIMIQTDGSTVDVQLQMQKSPDLIEWTSEGDPVIWSMPIQPGKEFYRIDLSNN</sequence>
<proteinExistence type="predicted"/>
<dbReference type="InterPro" id="IPR004843">
    <property type="entry name" value="Calcineurin-like_PHP"/>
</dbReference>
<dbReference type="Gene3D" id="2.60.120.200">
    <property type="match status" value="1"/>
</dbReference>
<dbReference type="Pfam" id="PF13385">
    <property type="entry name" value="Laminin_G_3"/>
    <property type="match status" value="1"/>
</dbReference>
<evidence type="ECO:0000313" key="10">
    <source>
        <dbReference type="Proteomes" id="UP001225316"/>
    </source>
</evidence>
<dbReference type="InterPro" id="IPR013320">
    <property type="entry name" value="ConA-like_dom_sf"/>
</dbReference>
<reference evidence="9 10" key="1">
    <citation type="submission" date="2023-04" db="EMBL/GenBank/DDBJ databases">
        <title>A novel bacteria isolated from coastal sediment.</title>
        <authorList>
            <person name="Liu X.-J."/>
            <person name="Du Z.-J."/>
        </authorList>
    </citation>
    <scope>NUCLEOTIDE SEQUENCE [LARGE SCALE GENOMIC DNA]</scope>
    <source>
        <strain evidence="9 10">SDUM461003</strain>
    </source>
</reference>
<dbReference type="InterPro" id="IPR006558">
    <property type="entry name" value="LamG-like"/>
</dbReference>
<dbReference type="Pfam" id="PF18884">
    <property type="entry name" value="TSP3_bac"/>
    <property type="match status" value="1"/>
</dbReference>
<feature type="chain" id="PRO_5047021803" evidence="7">
    <location>
        <begin position="24"/>
        <end position="1154"/>
    </location>
</feature>
<feature type="region of interest" description="Disordered" evidence="6">
    <location>
        <begin position="433"/>
        <end position="462"/>
    </location>
</feature>
<organism evidence="9 10">
    <name type="scientific">Thalassobacterium maritimum</name>
    <dbReference type="NCBI Taxonomy" id="3041265"/>
    <lineage>
        <taxon>Bacteria</taxon>
        <taxon>Pseudomonadati</taxon>
        <taxon>Verrucomicrobiota</taxon>
        <taxon>Opitutia</taxon>
        <taxon>Puniceicoccales</taxon>
        <taxon>Coraliomargaritaceae</taxon>
        <taxon>Thalassobacterium</taxon>
    </lineage>
</organism>
<keyword evidence="3 7" id="KW-0732">Signal</keyword>
<evidence type="ECO:0000256" key="6">
    <source>
        <dbReference type="SAM" id="MobiDB-lite"/>
    </source>
</evidence>
<name>A0ABU1ASB2_9BACT</name>
<keyword evidence="5" id="KW-1015">Disulfide bond</keyword>
<comment type="caution">
    <text evidence="9">The sequence shown here is derived from an EMBL/GenBank/DDBJ whole genome shotgun (WGS) entry which is preliminary data.</text>
</comment>
<accession>A0ABU1ASB2</accession>
<keyword evidence="2" id="KW-0964">Secreted</keyword>
<dbReference type="InterPro" id="IPR051918">
    <property type="entry name" value="STPP_CPPED1"/>
</dbReference>
<dbReference type="SMART" id="SM00560">
    <property type="entry name" value="LamGL"/>
    <property type="match status" value="1"/>
</dbReference>
<dbReference type="Pfam" id="PF00149">
    <property type="entry name" value="Metallophos"/>
    <property type="match status" value="1"/>
</dbReference>
<gene>
    <name evidence="9" type="ORF">QEH52_00785</name>
</gene>
<dbReference type="SUPFAM" id="SSF103647">
    <property type="entry name" value="TSP type-3 repeat"/>
    <property type="match status" value="1"/>
</dbReference>
<evidence type="ECO:0000256" key="1">
    <source>
        <dbReference type="ARBA" id="ARBA00004613"/>
    </source>
</evidence>
<feature type="signal peptide" evidence="7">
    <location>
        <begin position="1"/>
        <end position="23"/>
    </location>
</feature>
<evidence type="ECO:0000256" key="7">
    <source>
        <dbReference type="SAM" id="SignalP"/>
    </source>
</evidence>
<dbReference type="InterPro" id="IPR029062">
    <property type="entry name" value="Class_I_gatase-like"/>
</dbReference>
<dbReference type="InterPro" id="IPR028974">
    <property type="entry name" value="TSP_type-3_rpt"/>
</dbReference>
<keyword evidence="10" id="KW-1185">Reference proteome</keyword>
<protein>
    <submittedName>
        <fullName evidence="9">Metallophosphoesterase</fullName>
    </submittedName>
</protein>
<dbReference type="Proteomes" id="UP001225316">
    <property type="component" value="Unassembled WGS sequence"/>
</dbReference>
<evidence type="ECO:0000256" key="3">
    <source>
        <dbReference type="ARBA" id="ARBA00022729"/>
    </source>
</evidence>
<evidence type="ECO:0000256" key="4">
    <source>
        <dbReference type="ARBA" id="ARBA00022837"/>
    </source>
</evidence>
<dbReference type="EMBL" id="JARXHW010000001">
    <property type="protein sequence ID" value="MDQ8206030.1"/>
    <property type="molecule type" value="Genomic_DNA"/>
</dbReference>
<keyword evidence="4" id="KW-0106">Calcium</keyword>
<evidence type="ECO:0000256" key="2">
    <source>
        <dbReference type="ARBA" id="ARBA00022525"/>
    </source>
</evidence>
<feature type="domain" description="LamG-like jellyroll fold" evidence="8">
    <location>
        <begin position="87"/>
        <end position="234"/>
    </location>
</feature>
<dbReference type="Gene3D" id="3.60.21.10">
    <property type="match status" value="1"/>
</dbReference>
<dbReference type="RefSeq" id="WP_308948013.1">
    <property type="nucleotide sequence ID" value="NZ_JARXHW010000001.1"/>
</dbReference>
<dbReference type="InterPro" id="IPR059100">
    <property type="entry name" value="TSP3_bac"/>
</dbReference>
<dbReference type="SUPFAM" id="SSF56300">
    <property type="entry name" value="Metallo-dependent phosphatases"/>
    <property type="match status" value="1"/>
</dbReference>
<evidence type="ECO:0000313" key="9">
    <source>
        <dbReference type="EMBL" id="MDQ8206030.1"/>
    </source>
</evidence>
<dbReference type="PANTHER" id="PTHR43143">
    <property type="entry name" value="METALLOPHOSPHOESTERASE, CALCINEURIN SUPERFAMILY"/>
    <property type="match status" value="1"/>
</dbReference>
<comment type="subcellular location">
    <subcellularLocation>
        <location evidence="1">Secreted</location>
    </subcellularLocation>
</comment>
<dbReference type="PANTHER" id="PTHR43143:SF5">
    <property type="entry name" value="SECRETED PROTEIN"/>
    <property type="match status" value="1"/>
</dbReference>
<evidence type="ECO:0000256" key="5">
    <source>
        <dbReference type="ARBA" id="ARBA00023157"/>
    </source>
</evidence>
<evidence type="ECO:0000259" key="8">
    <source>
        <dbReference type="SMART" id="SM00560"/>
    </source>
</evidence>